<dbReference type="Gene3D" id="3.30.70.1400">
    <property type="entry name" value="Aminomethyltransferase beta-barrel domains"/>
    <property type="match status" value="1"/>
</dbReference>
<dbReference type="GO" id="GO:0006546">
    <property type="term" value="P:glycine catabolic process"/>
    <property type="evidence" value="ECO:0007669"/>
    <property type="project" value="InterPro"/>
</dbReference>
<dbReference type="Proteomes" id="UP000887566">
    <property type="component" value="Unplaced"/>
</dbReference>
<evidence type="ECO:0000259" key="13">
    <source>
        <dbReference type="Pfam" id="PF08669"/>
    </source>
</evidence>
<dbReference type="SUPFAM" id="SSF103025">
    <property type="entry name" value="Folate-binding domain"/>
    <property type="match status" value="1"/>
</dbReference>
<evidence type="ECO:0000256" key="6">
    <source>
        <dbReference type="ARBA" id="ARBA00022679"/>
    </source>
</evidence>
<dbReference type="FunFam" id="3.30.70.1400:FF:000001">
    <property type="entry name" value="Aminomethyltransferase"/>
    <property type="match status" value="1"/>
</dbReference>
<dbReference type="Gene3D" id="3.30.1360.120">
    <property type="entry name" value="Probable tRNA modification gtpase trme, domain 1"/>
    <property type="match status" value="1"/>
</dbReference>
<dbReference type="NCBIfam" id="NF001567">
    <property type="entry name" value="PRK00389.1"/>
    <property type="match status" value="1"/>
</dbReference>
<dbReference type="GO" id="GO:0005739">
    <property type="term" value="C:mitochondrion"/>
    <property type="evidence" value="ECO:0007669"/>
    <property type="project" value="UniProtKB-SubCell"/>
</dbReference>
<dbReference type="GO" id="GO:0005960">
    <property type="term" value="C:glycine cleavage complex"/>
    <property type="evidence" value="ECO:0007669"/>
    <property type="project" value="InterPro"/>
</dbReference>
<keyword evidence="6 11" id="KW-0808">Transferase</keyword>
<comment type="catalytic activity">
    <reaction evidence="9 11">
        <text>N(6)-[(R)-S(8)-aminomethyldihydrolipoyl]-L-lysyl-[protein] + (6S)-5,6,7,8-tetrahydrofolate = N(6)-[(R)-dihydrolipoyl]-L-lysyl-[protein] + (6R)-5,10-methylene-5,6,7,8-tetrahydrofolate + NH4(+)</text>
        <dbReference type="Rhea" id="RHEA:16945"/>
        <dbReference type="Rhea" id="RHEA-COMP:10475"/>
        <dbReference type="Rhea" id="RHEA-COMP:10492"/>
        <dbReference type="ChEBI" id="CHEBI:15636"/>
        <dbReference type="ChEBI" id="CHEBI:28938"/>
        <dbReference type="ChEBI" id="CHEBI:57453"/>
        <dbReference type="ChEBI" id="CHEBI:83100"/>
        <dbReference type="ChEBI" id="CHEBI:83143"/>
        <dbReference type="EC" id="2.1.2.10"/>
    </reaction>
</comment>
<dbReference type="PIRSF" id="PIRSF006487">
    <property type="entry name" value="GcvT"/>
    <property type="match status" value="1"/>
</dbReference>
<dbReference type="InterPro" id="IPR006223">
    <property type="entry name" value="GcvT"/>
</dbReference>
<dbReference type="InterPro" id="IPR028896">
    <property type="entry name" value="GcvT/YgfZ/DmdA"/>
</dbReference>
<evidence type="ECO:0000256" key="11">
    <source>
        <dbReference type="RuleBase" id="RU003981"/>
    </source>
</evidence>
<dbReference type="Gene3D" id="2.40.30.110">
    <property type="entry name" value="Aminomethyltransferase beta-barrel domains"/>
    <property type="match status" value="1"/>
</dbReference>
<evidence type="ECO:0000256" key="7">
    <source>
        <dbReference type="ARBA" id="ARBA00022946"/>
    </source>
</evidence>
<evidence type="ECO:0000256" key="10">
    <source>
        <dbReference type="PIRSR" id="PIRSR006487-1"/>
    </source>
</evidence>
<comment type="similarity">
    <text evidence="3 11">Belongs to the GcvT family.</text>
</comment>
<evidence type="ECO:0000256" key="3">
    <source>
        <dbReference type="ARBA" id="ARBA00008609"/>
    </source>
</evidence>
<feature type="domain" description="GCVT N-terminal" evidence="12">
    <location>
        <begin position="28"/>
        <end position="289"/>
    </location>
</feature>
<dbReference type="EC" id="2.1.2.10" evidence="11"/>
<dbReference type="SUPFAM" id="SSF101790">
    <property type="entry name" value="Aminomethyltransferase beta-barrel domain"/>
    <property type="match status" value="1"/>
</dbReference>
<name>A0A914X5U4_9BILA</name>
<keyword evidence="5 11" id="KW-0032">Aminotransferase</keyword>
<dbReference type="NCBIfam" id="TIGR00528">
    <property type="entry name" value="gcvT"/>
    <property type="match status" value="1"/>
</dbReference>
<feature type="domain" description="Aminomethyltransferase C-terminal" evidence="13">
    <location>
        <begin position="313"/>
        <end position="392"/>
    </location>
</feature>
<dbReference type="InterPro" id="IPR013977">
    <property type="entry name" value="GcvT_C"/>
</dbReference>
<evidence type="ECO:0000256" key="2">
    <source>
        <dbReference type="ARBA" id="ARBA00004173"/>
    </source>
</evidence>
<comment type="subunit">
    <text evidence="4 11">The glycine cleavage system is composed of four proteins: P, T, L and H.</text>
</comment>
<dbReference type="AlphaFoldDB" id="A0A914X5U4"/>
<dbReference type="InterPro" id="IPR006222">
    <property type="entry name" value="GCVT_N"/>
</dbReference>
<keyword evidence="14" id="KW-1185">Reference proteome</keyword>
<evidence type="ECO:0000256" key="4">
    <source>
        <dbReference type="ARBA" id="ARBA00011690"/>
    </source>
</evidence>
<protein>
    <recommendedName>
        <fullName evidence="11">Aminomethyltransferase</fullName>
        <ecNumber evidence="11">2.1.2.10</ecNumber>
    </recommendedName>
    <alternativeName>
        <fullName evidence="11">Glycine cleavage system T protein</fullName>
    </alternativeName>
</protein>
<dbReference type="Gene3D" id="4.10.1250.10">
    <property type="entry name" value="Aminomethyltransferase fragment"/>
    <property type="match status" value="1"/>
</dbReference>
<comment type="subcellular location">
    <subcellularLocation>
        <location evidence="2 11">Mitochondrion</location>
    </subcellularLocation>
</comment>
<keyword evidence="7 11" id="KW-0809">Transit peptide</keyword>
<evidence type="ECO:0000256" key="5">
    <source>
        <dbReference type="ARBA" id="ARBA00022576"/>
    </source>
</evidence>
<dbReference type="PANTHER" id="PTHR43757">
    <property type="entry name" value="AMINOMETHYLTRANSFERASE"/>
    <property type="match status" value="1"/>
</dbReference>
<accession>A0A914X5U4</accession>
<keyword evidence="8 11" id="KW-0496">Mitochondrion</keyword>
<evidence type="ECO:0000256" key="9">
    <source>
        <dbReference type="ARBA" id="ARBA00047665"/>
    </source>
</evidence>
<evidence type="ECO:0000256" key="8">
    <source>
        <dbReference type="ARBA" id="ARBA00023128"/>
    </source>
</evidence>
<evidence type="ECO:0000256" key="1">
    <source>
        <dbReference type="ARBA" id="ARBA00003631"/>
    </source>
</evidence>
<sequence length="400" mass="43642">MALLLKTCSAAVHRVSAQQCRFASRTCLFDFHKSKGGKMVDFAGWEMPVQYSDLSIADSTIHTRKHVSIFDVSHMLQSKIFGRDRIAFMESLIPADIEGLSNDQGTLSVFTNDKGGIRDDLITTKTSGDHLYVVTNAGCIDKDLPYMQTNAEQWRKDGRDVTVTPLHGRALIAVQGPEMVKLLQPQTDIDFSKLLFMHSAIGTVFGIPDCRVTRCGYTGEDGVEISMPPEKAAEFVEKLLTSSAAKAKMAGLGARDALRLEAGLCLYGNDIDEQTTPIEAGLAFVVAKKRRQTKGFPGADIIVGQLEKKNWPKKRVGLIAEGGRAPRGHLPLVDPMDNASVGFVTSGCPSPCLKKNIAMGYVDKSHSTVGRELVVDFGGKRITVKVAKMPFVPTQYYTGK</sequence>
<evidence type="ECO:0000313" key="15">
    <source>
        <dbReference type="WBParaSite" id="PSAMB.scaffold662size44266.g7784.t1"/>
    </source>
</evidence>
<dbReference type="WBParaSite" id="PSAMB.scaffold662size44266.g7784.t1">
    <property type="protein sequence ID" value="PSAMB.scaffold662size44266.g7784.t1"/>
    <property type="gene ID" value="PSAMB.scaffold662size44266.g7784"/>
</dbReference>
<evidence type="ECO:0000313" key="14">
    <source>
        <dbReference type="Proteomes" id="UP000887566"/>
    </source>
</evidence>
<dbReference type="GO" id="GO:0004047">
    <property type="term" value="F:aminomethyltransferase activity"/>
    <property type="evidence" value="ECO:0007669"/>
    <property type="project" value="UniProtKB-EC"/>
</dbReference>
<reference evidence="15" key="1">
    <citation type="submission" date="2022-11" db="UniProtKB">
        <authorList>
            <consortium name="WormBaseParasite"/>
        </authorList>
    </citation>
    <scope>IDENTIFICATION</scope>
</reference>
<feature type="binding site" evidence="10">
    <location>
        <position position="224"/>
    </location>
    <ligand>
        <name>substrate</name>
    </ligand>
</feature>
<dbReference type="InterPro" id="IPR027266">
    <property type="entry name" value="TrmE/GcvT-like"/>
</dbReference>
<comment type="function">
    <text evidence="1 11">The glycine cleavage system catalyzes the degradation of glycine.</text>
</comment>
<dbReference type="Pfam" id="PF08669">
    <property type="entry name" value="GCV_T_C"/>
    <property type="match status" value="1"/>
</dbReference>
<dbReference type="FunFam" id="4.10.1250.10:FF:000002">
    <property type="entry name" value="Aminomethyltransferase"/>
    <property type="match status" value="1"/>
</dbReference>
<dbReference type="GO" id="GO:0008483">
    <property type="term" value="F:transaminase activity"/>
    <property type="evidence" value="ECO:0007669"/>
    <property type="project" value="UniProtKB-KW"/>
</dbReference>
<dbReference type="Pfam" id="PF01571">
    <property type="entry name" value="GCV_T"/>
    <property type="match status" value="1"/>
</dbReference>
<proteinExistence type="inferred from homology"/>
<dbReference type="InterPro" id="IPR029043">
    <property type="entry name" value="GcvT/YgfZ_C"/>
</dbReference>
<dbReference type="PANTHER" id="PTHR43757:SF16">
    <property type="entry name" value="AMINOMETHYLTRANSFERASE, MITOCHONDRIAL"/>
    <property type="match status" value="1"/>
</dbReference>
<evidence type="ECO:0000259" key="12">
    <source>
        <dbReference type="Pfam" id="PF01571"/>
    </source>
</evidence>
<organism evidence="14 15">
    <name type="scientific">Plectus sambesii</name>
    <dbReference type="NCBI Taxonomy" id="2011161"/>
    <lineage>
        <taxon>Eukaryota</taxon>
        <taxon>Metazoa</taxon>
        <taxon>Ecdysozoa</taxon>
        <taxon>Nematoda</taxon>
        <taxon>Chromadorea</taxon>
        <taxon>Plectida</taxon>
        <taxon>Plectina</taxon>
        <taxon>Plectoidea</taxon>
        <taxon>Plectidae</taxon>
        <taxon>Plectus</taxon>
    </lineage>
</organism>